<dbReference type="AlphaFoldDB" id="A0A094PUR8"/>
<evidence type="ECO:0000313" key="1">
    <source>
        <dbReference type="EMBL" id="KGA14882.1"/>
    </source>
</evidence>
<reference evidence="1" key="1">
    <citation type="submission" date="2014-05" db="EMBL/GenBank/DDBJ databases">
        <title>Key roles for freshwater Actinobacteria revealed by deep metagenomic sequencing.</title>
        <authorList>
            <person name="Ghai R."/>
            <person name="Mizuno C.M."/>
            <person name="Picazo A."/>
            <person name="Camacho A."/>
            <person name="Rodriguez-Valera F."/>
        </authorList>
    </citation>
    <scope>NUCLEOTIDE SEQUENCE</scope>
</reference>
<organism evidence="1">
    <name type="scientific">freshwater metagenome</name>
    <dbReference type="NCBI Taxonomy" id="449393"/>
    <lineage>
        <taxon>unclassified sequences</taxon>
        <taxon>metagenomes</taxon>
        <taxon>ecological metagenomes</taxon>
    </lineage>
</organism>
<accession>A0A094PUR8</accession>
<proteinExistence type="predicted"/>
<comment type="caution">
    <text evidence="1">The sequence shown here is derived from an EMBL/GenBank/DDBJ whole genome shotgun (WGS) entry which is preliminary data.</text>
</comment>
<name>A0A094PUR8_9ZZZZ</name>
<sequence length="166" mass="19564">MSYFEECLRLGEWLGQDDRRALYKYLVVENKEIYRTQANSLLRNSHLQRTIASGEILFTCKNRKVSYVARKINTDNFTPEMREIKLSGIKFRDIAKLRKFFAQSDVDVIQNYPISVEKDFFESGFGIDAYPYYELSYYSNGKSRVIGLINKVRTNDRELLSKLRTL</sequence>
<protein>
    <submittedName>
        <fullName evidence="1">Uncharacterized protein</fullName>
    </submittedName>
</protein>
<dbReference type="EMBL" id="JNSK01000114">
    <property type="protein sequence ID" value="KGA14882.1"/>
    <property type="molecule type" value="Genomic_DNA"/>
</dbReference>
<gene>
    <name evidence="1" type="ORF">GM50_18730</name>
</gene>